<dbReference type="Proteomes" id="UP000095283">
    <property type="component" value="Unplaced"/>
</dbReference>
<reference evidence="3" key="1">
    <citation type="submission" date="2016-11" db="UniProtKB">
        <authorList>
            <consortium name="WormBaseParasite"/>
        </authorList>
    </citation>
    <scope>IDENTIFICATION</scope>
</reference>
<evidence type="ECO:0000313" key="3">
    <source>
        <dbReference type="WBParaSite" id="Hba_08237"/>
    </source>
</evidence>
<sequence length="97" mass="10734">MNGADSSVGEGHQDTSVITDRKKTKGRSHIRGCIMQQYRSMCLSEHTTNNKKASTSLQRVSTSCKKRINNFTTRTISGSQIVVLPNSSKYKLALNSQ</sequence>
<evidence type="ECO:0000256" key="1">
    <source>
        <dbReference type="SAM" id="MobiDB-lite"/>
    </source>
</evidence>
<protein>
    <submittedName>
        <fullName evidence="3">Ovule protein</fullName>
    </submittedName>
</protein>
<proteinExistence type="predicted"/>
<accession>A0A1I7WSV6</accession>
<dbReference type="WBParaSite" id="Hba_08237">
    <property type="protein sequence ID" value="Hba_08237"/>
    <property type="gene ID" value="Hba_08237"/>
</dbReference>
<name>A0A1I7WSV6_HETBA</name>
<evidence type="ECO:0000313" key="2">
    <source>
        <dbReference type="Proteomes" id="UP000095283"/>
    </source>
</evidence>
<dbReference type="AlphaFoldDB" id="A0A1I7WSV6"/>
<organism evidence="2 3">
    <name type="scientific">Heterorhabditis bacteriophora</name>
    <name type="common">Entomopathogenic nematode worm</name>
    <dbReference type="NCBI Taxonomy" id="37862"/>
    <lineage>
        <taxon>Eukaryota</taxon>
        <taxon>Metazoa</taxon>
        <taxon>Ecdysozoa</taxon>
        <taxon>Nematoda</taxon>
        <taxon>Chromadorea</taxon>
        <taxon>Rhabditida</taxon>
        <taxon>Rhabditina</taxon>
        <taxon>Rhabditomorpha</taxon>
        <taxon>Strongyloidea</taxon>
        <taxon>Heterorhabditidae</taxon>
        <taxon>Heterorhabditis</taxon>
    </lineage>
</organism>
<feature type="region of interest" description="Disordered" evidence="1">
    <location>
        <begin position="1"/>
        <end position="28"/>
    </location>
</feature>
<keyword evidence="2" id="KW-1185">Reference proteome</keyword>